<evidence type="ECO:0000313" key="5">
    <source>
        <dbReference type="Proteomes" id="UP000039046"/>
    </source>
</evidence>
<dbReference type="HOGENOM" id="CLU_014183_2_1_1"/>
<keyword evidence="2" id="KW-0732">Signal</keyword>
<dbReference type="InterPro" id="IPR036116">
    <property type="entry name" value="FN3_sf"/>
</dbReference>
<dbReference type="InterPro" id="IPR013830">
    <property type="entry name" value="SGNH_hydro"/>
</dbReference>
<dbReference type="SMART" id="SM00060">
    <property type="entry name" value="FN3"/>
    <property type="match status" value="3"/>
</dbReference>
<dbReference type="SUPFAM" id="SSF49265">
    <property type="entry name" value="Fibronectin type III"/>
    <property type="match status" value="2"/>
</dbReference>
<dbReference type="PROSITE" id="PS50853">
    <property type="entry name" value="FN3"/>
    <property type="match status" value="1"/>
</dbReference>
<name>A0A0A1TM79_9HYPO</name>
<evidence type="ECO:0000256" key="2">
    <source>
        <dbReference type="SAM" id="SignalP"/>
    </source>
</evidence>
<dbReference type="PANTHER" id="PTHR30383:SF19">
    <property type="entry name" value="FIBRONECTIN TYPE-III DOMAIN-CONTAINING PROTEIN"/>
    <property type="match status" value="1"/>
</dbReference>
<protein>
    <recommendedName>
        <fullName evidence="3">Fibronectin type-III domain-containing protein</fullName>
    </recommendedName>
</protein>
<dbReference type="SUPFAM" id="SSF52266">
    <property type="entry name" value="SGNH hydrolase"/>
    <property type="match status" value="1"/>
</dbReference>
<dbReference type="EMBL" id="CDHN01000004">
    <property type="protein sequence ID" value="CEJ92073.1"/>
    <property type="molecule type" value="Genomic_DNA"/>
</dbReference>
<dbReference type="InterPro" id="IPR051532">
    <property type="entry name" value="Ester_Hydrolysis_Enzymes"/>
</dbReference>
<dbReference type="STRING" id="1531966.A0A0A1TM79"/>
<evidence type="ECO:0000313" key="4">
    <source>
        <dbReference type="EMBL" id="CEJ92073.1"/>
    </source>
</evidence>
<feature type="region of interest" description="Disordered" evidence="1">
    <location>
        <begin position="163"/>
        <end position="184"/>
    </location>
</feature>
<keyword evidence="5" id="KW-1185">Reference proteome</keyword>
<dbReference type="CDD" id="cd01833">
    <property type="entry name" value="XynB_like"/>
    <property type="match status" value="1"/>
</dbReference>
<organism evidence="4 5">
    <name type="scientific">[Torrubiella] hemipterigena</name>
    <dbReference type="NCBI Taxonomy" id="1531966"/>
    <lineage>
        <taxon>Eukaryota</taxon>
        <taxon>Fungi</taxon>
        <taxon>Dikarya</taxon>
        <taxon>Ascomycota</taxon>
        <taxon>Pezizomycotina</taxon>
        <taxon>Sordariomycetes</taxon>
        <taxon>Hypocreomycetidae</taxon>
        <taxon>Hypocreales</taxon>
        <taxon>Clavicipitaceae</taxon>
        <taxon>Clavicipitaceae incertae sedis</taxon>
        <taxon>'Torrubiella' clade</taxon>
    </lineage>
</organism>
<dbReference type="CDD" id="cd00063">
    <property type="entry name" value="FN3"/>
    <property type="match status" value="2"/>
</dbReference>
<feature type="domain" description="Fibronectin type-III" evidence="3">
    <location>
        <begin position="534"/>
        <end position="625"/>
    </location>
</feature>
<feature type="signal peptide" evidence="2">
    <location>
        <begin position="1"/>
        <end position="18"/>
    </location>
</feature>
<proteinExistence type="predicted"/>
<evidence type="ECO:0000259" key="3">
    <source>
        <dbReference type="PROSITE" id="PS50853"/>
    </source>
</evidence>
<dbReference type="AlphaFoldDB" id="A0A0A1TM79"/>
<dbReference type="PANTHER" id="PTHR30383">
    <property type="entry name" value="THIOESTERASE 1/PROTEASE 1/LYSOPHOSPHOLIPASE L1"/>
    <property type="match status" value="1"/>
</dbReference>
<gene>
    <name evidence="4" type="ORF">VHEMI07750</name>
</gene>
<dbReference type="InterPro" id="IPR003961">
    <property type="entry name" value="FN3_dom"/>
</dbReference>
<reference evidence="4 5" key="1">
    <citation type="journal article" date="2015" name="Genome Announc.">
        <title>Draft Genome Sequence and Gene Annotation of the Entomopathogenic Fungus Verticillium hemipterigenum.</title>
        <authorList>
            <person name="Horn F."/>
            <person name="Habel A."/>
            <person name="Scharf D.H."/>
            <person name="Dworschak J."/>
            <person name="Brakhage A.A."/>
            <person name="Guthke R."/>
            <person name="Hertweck C."/>
            <person name="Linde J."/>
        </authorList>
    </citation>
    <scope>NUCLEOTIDE SEQUENCE [LARGE SCALE GENOMIC DNA]</scope>
</reference>
<dbReference type="Gene3D" id="3.40.50.1110">
    <property type="entry name" value="SGNH hydrolase"/>
    <property type="match status" value="1"/>
</dbReference>
<accession>A0A0A1TM79</accession>
<dbReference type="InterPro" id="IPR036514">
    <property type="entry name" value="SGNH_hydro_sf"/>
</dbReference>
<dbReference type="OrthoDB" id="5151165at2759"/>
<dbReference type="Proteomes" id="UP000039046">
    <property type="component" value="Unassembled WGS sequence"/>
</dbReference>
<evidence type="ECO:0000256" key="1">
    <source>
        <dbReference type="SAM" id="MobiDB-lite"/>
    </source>
</evidence>
<dbReference type="InterPro" id="IPR013783">
    <property type="entry name" value="Ig-like_fold"/>
</dbReference>
<dbReference type="Gene3D" id="2.60.40.10">
    <property type="entry name" value="Immunoglobulins"/>
    <property type="match status" value="2"/>
</dbReference>
<sequence>MLVPIAASLAALAGSAAACNLANAMKTAPTKPETRKQLCIPQGEGDWTFSMDVGVTVLPDFSTENPLAGLVGSKFFVIYDNYCVPRGVYAPSGNECGKPYVIEDSFLPYVLTVTDISWDLGDPYFRFKYADGLYSINNNHCTCSSMSHGIKGEQGCRCAFPIRGQHPADPPPPPNGGGGEPPMAKPSKYMFVGDSITHGYAGDYTWRYRLWQWFKAKAADIPLDFVGPYTGTQNPPPALPPQPPRIVGEPEPKHEVNNGPYATAVDPAFDHDHFAVWGRAAAQDKSEIFDQVKKYQPEMLLIALGFNDMGWFYSDDVGTLESMKSMIDQARAAKPDIKFAIANVPQRSFIGGRQDLVDKTTRYNAALKPALRQWSTPESQIEHVDFAGHYDCQPSGCPSGYDGLHPNIIGEYQIAQAFAETLHTKFGIGSGGLDMPQSFPVQSVDVPAHIKAEGVATGVAVTWDPILGAKGYDVRSRVQGAADWTESRSSTNRFDTTLTFAGVTWEYQIRTSAGDNAKGQWSGTVSAVARRDTAPAPETIKVTPISFGLDINWSSVAGVDEYEVIIWDKDTPGAFIDSRGTRDTHMSISGLNAGHVYAVWVACWNSLGGGLPGEARPGRVGTQVPSAPTDLRVVNKDATTVELSWAPSNAAAYQIYMRNIHNGPEFTKDNGTEMTTSHGVAFLFPGTWNFEFCVGGVNGDLMSVGTSNCVIPPKMPGY</sequence>
<dbReference type="GO" id="GO:0004622">
    <property type="term" value="F:phosphatidylcholine lysophospholipase activity"/>
    <property type="evidence" value="ECO:0007669"/>
    <property type="project" value="TreeGrafter"/>
</dbReference>
<dbReference type="Pfam" id="PF13472">
    <property type="entry name" value="Lipase_GDSL_2"/>
    <property type="match status" value="1"/>
</dbReference>
<feature type="chain" id="PRO_5001979551" description="Fibronectin type-III domain-containing protein" evidence="2">
    <location>
        <begin position="19"/>
        <end position="718"/>
    </location>
</feature>